<dbReference type="GO" id="GO:0008173">
    <property type="term" value="F:RNA methyltransferase activity"/>
    <property type="evidence" value="ECO:0007669"/>
    <property type="project" value="InterPro"/>
</dbReference>
<evidence type="ECO:0000256" key="8">
    <source>
        <dbReference type="ARBA" id="ARBA00023128"/>
    </source>
</evidence>
<proteinExistence type="inferred from homology"/>
<name>A0A1D1VMX2_RAMVA</name>
<comment type="subcellular location">
    <subcellularLocation>
        <location evidence="1">Mitochondrion</location>
    </subcellularLocation>
</comment>
<keyword evidence="2" id="KW-0698">rRNA processing</keyword>
<dbReference type="Pfam" id="PF01189">
    <property type="entry name" value="Methyltr_RsmB-F"/>
    <property type="match status" value="1"/>
</dbReference>
<dbReference type="AlphaFoldDB" id="A0A1D1VMX2"/>
<feature type="binding site" evidence="11">
    <location>
        <position position="306"/>
    </location>
    <ligand>
        <name>S-adenosyl-L-methionine</name>
        <dbReference type="ChEBI" id="CHEBI:59789"/>
    </ligand>
</feature>
<dbReference type="Proteomes" id="UP000186922">
    <property type="component" value="Unassembled WGS sequence"/>
</dbReference>
<dbReference type="Gene3D" id="3.40.50.150">
    <property type="entry name" value="Vaccinia Virus protein VP39"/>
    <property type="match status" value="1"/>
</dbReference>
<dbReference type="InterPro" id="IPR029063">
    <property type="entry name" value="SAM-dependent_MTases_sf"/>
</dbReference>
<evidence type="ECO:0000256" key="6">
    <source>
        <dbReference type="ARBA" id="ARBA00022884"/>
    </source>
</evidence>
<keyword evidence="5 11" id="KW-0949">S-adenosyl-L-methionine</keyword>
<gene>
    <name evidence="14" type="primary">RvY_13446</name>
    <name evidence="14" type="synonym">RvY_13446.1</name>
    <name evidence="14" type="ORF">RvY_13446-1</name>
</gene>
<dbReference type="CDD" id="cd02440">
    <property type="entry name" value="AdoMet_MTases"/>
    <property type="match status" value="1"/>
</dbReference>
<feature type="compositionally biased region" description="Basic and acidic residues" evidence="12">
    <location>
        <begin position="163"/>
        <end position="174"/>
    </location>
</feature>
<keyword evidence="7" id="KW-0809">Transit peptide</keyword>
<dbReference type="GO" id="GO:0031167">
    <property type="term" value="P:rRNA methylation"/>
    <property type="evidence" value="ECO:0007669"/>
    <property type="project" value="TreeGrafter"/>
</dbReference>
<comment type="catalytic activity">
    <reaction evidence="10">
        <text>a cytidine in rRNA + S-adenosyl-L-methionine = a 5-methylcytidine in rRNA + S-adenosyl-L-homocysteine + H(+)</text>
        <dbReference type="Rhea" id="RHEA:61484"/>
        <dbReference type="Rhea" id="RHEA-COMP:15836"/>
        <dbReference type="Rhea" id="RHEA-COMP:15837"/>
        <dbReference type="ChEBI" id="CHEBI:15378"/>
        <dbReference type="ChEBI" id="CHEBI:57856"/>
        <dbReference type="ChEBI" id="CHEBI:59789"/>
        <dbReference type="ChEBI" id="CHEBI:74483"/>
        <dbReference type="ChEBI" id="CHEBI:82748"/>
    </reaction>
</comment>
<feature type="active site" description="Nucleophile" evidence="11">
    <location>
        <position position="413"/>
    </location>
</feature>
<dbReference type="FunFam" id="3.40.50.150:FF:000055">
    <property type="entry name" value="5-methylcytosine rRNA methyltransferase NSUN4"/>
    <property type="match status" value="1"/>
</dbReference>
<comment type="similarity">
    <text evidence="11">Belongs to the class I-like SAM-binding methyltransferase superfamily. RsmB/NOP family.</text>
</comment>
<feature type="region of interest" description="Disordered" evidence="12">
    <location>
        <begin position="163"/>
        <end position="191"/>
    </location>
</feature>
<feature type="binding site" evidence="11">
    <location>
        <begin position="283"/>
        <end position="289"/>
    </location>
    <ligand>
        <name>S-adenosyl-L-methionine</name>
        <dbReference type="ChEBI" id="CHEBI:59789"/>
    </ligand>
</feature>
<protein>
    <recommendedName>
        <fullName evidence="9">NOL1/NOP2/Sun domain family member 4</fullName>
    </recommendedName>
</protein>
<evidence type="ECO:0000259" key="13">
    <source>
        <dbReference type="PROSITE" id="PS51686"/>
    </source>
</evidence>
<evidence type="ECO:0000256" key="4">
    <source>
        <dbReference type="ARBA" id="ARBA00022679"/>
    </source>
</evidence>
<dbReference type="GO" id="GO:0003723">
    <property type="term" value="F:RNA binding"/>
    <property type="evidence" value="ECO:0007669"/>
    <property type="project" value="UniProtKB-UniRule"/>
</dbReference>
<dbReference type="InterPro" id="IPR023267">
    <property type="entry name" value="RCMT"/>
</dbReference>
<dbReference type="SUPFAM" id="SSF53335">
    <property type="entry name" value="S-adenosyl-L-methionine-dependent methyltransferases"/>
    <property type="match status" value="1"/>
</dbReference>
<feature type="binding site" evidence="11">
    <location>
        <position position="340"/>
    </location>
    <ligand>
        <name>S-adenosyl-L-methionine</name>
        <dbReference type="ChEBI" id="CHEBI:59789"/>
    </ligand>
</feature>
<keyword evidence="3 11" id="KW-0489">Methyltransferase</keyword>
<keyword evidence="6 11" id="KW-0694">RNA-binding</keyword>
<dbReference type="PANTHER" id="PTHR22808:SF3">
    <property type="entry name" value="5-METHYLCYTOSINE RRNA METHYLTRANSFERASE NSUN4"/>
    <property type="match status" value="1"/>
</dbReference>
<evidence type="ECO:0000256" key="5">
    <source>
        <dbReference type="ARBA" id="ARBA00022691"/>
    </source>
</evidence>
<evidence type="ECO:0000256" key="2">
    <source>
        <dbReference type="ARBA" id="ARBA00022552"/>
    </source>
</evidence>
<evidence type="ECO:0000256" key="9">
    <source>
        <dbReference type="ARBA" id="ARBA00042050"/>
    </source>
</evidence>
<keyword evidence="15" id="KW-1185">Reference proteome</keyword>
<feature type="domain" description="SAM-dependent MTase RsmB/NOP-type" evidence="13">
    <location>
        <begin position="191"/>
        <end position="488"/>
    </location>
</feature>
<dbReference type="STRING" id="947166.A0A1D1VMX2"/>
<evidence type="ECO:0000313" key="15">
    <source>
        <dbReference type="Proteomes" id="UP000186922"/>
    </source>
</evidence>
<dbReference type="PANTHER" id="PTHR22808">
    <property type="entry name" value="NCL1 YEAST -RELATED NOL1/NOP2/FMU SUN DOMAIN-CONTAINING"/>
    <property type="match status" value="1"/>
</dbReference>
<keyword evidence="8" id="KW-0496">Mitochondrion</keyword>
<evidence type="ECO:0000256" key="10">
    <source>
        <dbReference type="ARBA" id="ARBA00049302"/>
    </source>
</evidence>
<evidence type="ECO:0000256" key="11">
    <source>
        <dbReference type="PROSITE-ProRule" id="PRU01023"/>
    </source>
</evidence>
<evidence type="ECO:0000313" key="14">
    <source>
        <dbReference type="EMBL" id="GAV02945.1"/>
    </source>
</evidence>
<dbReference type="PRINTS" id="PR02008">
    <property type="entry name" value="RCMTFAMILY"/>
</dbReference>
<evidence type="ECO:0000256" key="12">
    <source>
        <dbReference type="SAM" id="MobiDB-lite"/>
    </source>
</evidence>
<dbReference type="InterPro" id="IPR001678">
    <property type="entry name" value="MeTrfase_RsmB-F_NOP2_dom"/>
</dbReference>
<dbReference type="PROSITE" id="PS51686">
    <property type="entry name" value="SAM_MT_RSMB_NOP"/>
    <property type="match status" value="1"/>
</dbReference>
<comment type="caution">
    <text evidence="14">The sequence shown here is derived from an EMBL/GenBank/DDBJ whole genome shotgun (WGS) entry which is preliminary data.</text>
</comment>
<dbReference type="GO" id="GO:0005762">
    <property type="term" value="C:mitochondrial large ribosomal subunit"/>
    <property type="evidence" value="ECO:0007669"/>
    <property type="project" value="TreeGrafter"/>
</dbReference>
<feature type="binding site" evidence="11">
    <location>
        <position position="358"/>
    </location>
    <ligand>
        <name>S-adenosyl-L-methionine</name>
        <dbReference type="ChEBI" id="CHEBI:59789"/>
    </ligand>
</feature>
<feature type="compositionally biased region" description="Acidic residues" evidence="12">
    <location>
        <begin position="175"/>
        <end position="186"/>
    </location>
</feature>
<dbReference type="EMBL" id="BDGG01000009">
    <property type="protein sequence ID" value="GAV02945.1"/>
    <property type="molecule type" value="Genomic_DNA"/>
</dbReference>
<sequence length="489" mass="55249">MRPGQQMLCELRTGWTLCVQRRSILSSFDLPSTMTIIQQRWKHKGRWAAGTTKIKPSTLAMTAFDGIYGNGPYEKNWKSIRLALLSSQKYAAVVNNYSGNRDTMDTFFRELGALPLNDYFQPVPEAPIVKELSKDNPTADSGVEESLHDRLRKMSKRVSIRARDEKSVEVKAEEESKEEGEAEEPSEFMPASPVVEEDIHARPDAQPRQPRRSEVTTLIPDTSVLEIPQYLQAYVFPRGDVSRFPAPNYDRTGFCDYYLMDAASLLPVLALGLQSQDRVLDLCAAPGGKSVSILQTMLPGEMYCNDIKSARVTRLTAVLNSFFPMDSADMENMVKITQRDALEWGNFEEPPFDKILVDVPCTNDRVSATEEENNWFTGRRTGERNALSQRQMDILMAACATVKKGGTVVYSTCSLSPLQNDGVVHMAMQELRKQHNIDMVAVDTAPFRHAFKLVYRFHESPDLIYGQVILPHIPRNFGPMYFAKLRRVS</sequence>
<reference evidence="14 15" key="1">
    <citation type="journal article" date="2016" name="Nat. Commun.">
        <title>Extremotolerant tardigrade genome and improved radiotolerance of human cultured cells by tardigrade-unique protein.</title>
        <authorList>
            <person name="Hashimoto T."/>
            <person name="Horikawa D.D."/>
            <person name="Saito Y."/>
            <person name="Kuwahara H."/>
            <person name="Kozuka-Hata H."/>
            <person name="Shin-I T."/>
            <person name="Minakuchi Y."/>
            <person name="Ohishi K."/>
            <person name="Motoyama A."/>
            <person name="Aizu T."/>
            <person name="Enomoto A."/>
            <person name="Kondo K."/>
            <person name="Tanaka S."/>
            <person name="Hara Y."/>
            <person name="Koshikawa S."/>
            <person name="Sagara H."/>
            <person name="Miura T."/>
            <person name="Yokobori S."/>
            <person name="Miyagawa K."/>
            <person name="Suzuki Y."/>
            <person name="Kubo T."/>
            <person name="Oyama M."/>
            <person name="Kohara Y."/>
            <person name="Fujiyama A."/>
            <person name="Arakawa K."/>
            <person name="Katayama T."/>
            <person name="Toyoda A."/>
            <person name="Kunieda T."/>
        </authorList>
    </citation>
    <scope>NUCLEOTIDE SEQUENCE [LARGE SCALE GENOMIC DNA]</scope>
    <source>
        <strain evidence="14 15">YOKOZUNA-1</strain>
    </source>
</reference>
<evidence type="ECO:0000256" key="3">
    <source>
        <dbReference type="ARBA" id="ARBA00022603"/>
    </source>
</evidence>
<organism evidence="14 15">
    <name type="scientific">Ramazzottius varieornatus</name>
    <name type="common">Water bear</name>
    <name type="synonym">Tardigrade</name>
    <dbReference type="NCBI Taxonomy" id="947166"/>
    <lineage>
        <taxon>Eukaryota</taxon>
        <taxon>Metazoa</taxon>
        <taxon>Ecdysozoa</taxon>
        <taxon>Tardigrada</taxon>
        <taxon>Eutardigrada</taxon>
        <taxon>Parachela</taxon>
        <taxon>Hypsibioidea</taxon>
        <taxon>Ramazzottiidae</taxon>
        <taxon>Ramazzottius</taxon>
    </lineage>
</organism>
<evidence type="ECO:0000256" key="7">
    <source>
        <dbReference type="ARBA" id="ARBA00022946"/>
    </source>
</evidence>
<dbReference type="OrthoDB" id="8020218at2759"/>
<evidence type="ECO:0000256" key="1">
    <source>
        <dbReference type="ARBA" id="ARBA00004173"/>
    </source>
</evidence>
<keyword evidence="4 11" id="KW-0808">Transferase</keyword>
<dbReference type="InterPro" id="IPR049560">
    <property type="entry name" value="MeTrfase_RsmB-F_NOP2_cat"/>
</dbReference>
<accession>A0A1D1VMX2</accession>
<dbReference type="Gene3D" id="6.20.240.40">
    <property type="match status" value="1"/>
</dbReference>